<keyword evidence="3" id="KW-1185">Reference proteome</keyword>
<gene>
    <name evidence="2" type="ORF">SAMN05414137_1466</name>
</gene>
<proteinExistence type="predicted"/>
<dbReference type="eggNOG" id="COG0457">
    <property type="taxonomic scope" value="Bacteria"/>
</dbReference>
<dbReference type="Proteomes" id="UP000183015">
    <property type="component" value="Unassembled WGS sequence"/>
</dbReference>
<feature type="compositionally biased region" description="Pro residues" evidence="1">
    <location>
        <begin position="230"/>
        <end position="247"/>
    </location>
</feature>
<dbReference type="PANTHER" id="PTHR10098">
    <property type="entry name" value="RAPSYN-RELATED"/>
    <property type="match status" value="1"/>
</dbReference>
<evidence type="ECO:0000313" key="3">
    <source>
        <dbReference type="Proteomes" id="UP000183015"/>
    </source>
</evidence>
<feature type="region of interest" description="Disordered" evidence="1">
    <location>
        <begin position="230"/>
        <end position="280"/>
    </location>
</feature>
<evidence type="ECO:0000256" key="1">
    <source>
        <dbReference type="SAM" id="MobiDB-lite"/>
    </source>
</evidence>
<protein>
    <submittedName>
        <fullName evidence="2">Tetratricopeptide repeat-containing protein</fullName>
    </submittedName>
</protein>
<dbReference type="SUPFAM" id="SSF48452">
    <property type="entry name" value="TPR-like"/>
    <property type="match status" value="1"/>
</dbReference>
<dbReference type="AlphaFoldDB" id="A0A1H8AJI5"/>
<dbReference type="PANTHER" id="PTHR10098:SF108">
    <property type="entry name" value="TETRATRICOPEPTIDE REPEAT PROTEIN 28"/>
    <property type="match status" value="1"/>
</dbReference>
<feature type="compositionally biased region" description="Pro residues" evidence="1">
    <location>
        <begin position="254"/>
        <end position="275"/>
    </location>
</feature>
<organism evidence="2 3">
    <name type="scientific">Streptacidiphilus jiangxiensis</name>
    <dbReference type="NCBI Taxonomy" id="235985"/>
    <lineage>
        <taxon>Bacteria</taxon>
        <taxon>Bacillati</taxon>
        <taxon>Actinomycetota</taxon>
        <taxon>Actinomycetes</taxon>
        <taxon>Kitasatosporales</taxon>
        <taxon>Streptomycetaceae</taxon>
        <taxon>Streptacidiphilus</taxon>
    </lineage>
</organism>
<dbReference type="SMART" id="SM00028">
    <property type="entry name" value="TPR"/>
    <property type="match status" value="3"/>
</dbReference>
<reference evidence="3" key="1">
    <citation type="submission" date="2016-10" db="EMBL/GenBank/DDBJ databases">
        <authorList>
            <person name="Varghese N."/>
        </authorList>
    </citation>
    <scope>NUCLEOTIDE SEQUENCE [LARGE SCALE GENOMIC DNA]</scope>
    <source>
        <strain evidence="3">DSM 45096 / BCRC 16803 / CGMCC 4.1857 / CIP 109030 / JCM 12277 / KCTC 19219 / NBRC 100920 / 33214</strain>
    </source>
</reference>
<dbReference type="Gene3D" id="3.40.50.300">
    <property type="entry name" value="P-loop containing nucleotide triphosphate hydrolases"/>
    <property type="match status" value="1"/>
</dbReference>
<dbReference type="InterPro" id="IPR011990">
    <property type="entry name" value="TPR-like_helical_dom_sf"/>
</dbReference>
<dbReference type="STRING" id="235985.SAMN05414137_1466"/>
<dbReference type="Gene3D" id="1.25.40.10">
    <property type="entry name" value="Tetratricopeptide repeat domain"/>
    <property type="match status" value="1"/>
</dbReference>
<dbReference type="Pfam" id="PF13424">
    <property type="entry name" value="TPR_12"/>
    <property type="match status" value="1"/>
</dbReference>
<dbReference type="InterPro" id="IPR019734">
    <property type="entry name" value="TPR_rpt"/>
</dbReference>
<name>A0A1H8AJI5_STRJI</name>
<dbReference type="SUPFAM" id="SSF52540">
    <property type="entry name" value="P-loop containing nucleoside triphosphate hydrolases"/>
    <property type="match status" value="1"/>
</dbReference>
<dbReference type="EMBL" id="FOAZ01000046">
    <property type="protein sequence ID" value="SEM70781.1"/>
    <property type="molecule type" value="Genomic_DNA"/>
</dbReference>
<dbReference type="InterPro" id="IPR027417">
    <property type="entry name" value="P-loop_NTPase"/>
</dbReference>
<accession>A0A1H8AJI5</accession>
<evidence type="ECO:0000313" key="2">
    <source>
        <dbReference type="EMBL" id="SEM70781.1"/>
    </source>
</evidence>
<sequence>MVSAQTDSAAGAATFVGRRNELAQLREEAGRARVLAVAGRPGSGRTALALQVAGDPAVAAERPVHYLSLAAPDPVRRLLDQLGLPRPAALAAGDAEAAAKDALGAHLARTPVVLVLDDVPAENASASVEALLPAHPDALTVAVTHGPLSGVPDVRPCVLGGLDYTAARELLAALAGDTRVVVDPVAAQALAEAVACHVGALRLLGGWLASRPRASVSDALNALRTVPVVPHPATAPVPPLPEHPPVPRTVDGKPVPPMPAYPPAGTPPTPPPPPRGAQRTEDPLRRAFTLVHQELGANARRLLRFATLVPGGVLDERGAAALVGFPTDTARTLLGVLAAQQLLREEPGGWYRLPLSLAPMLVALREGTDKPAAVELARARWLERQVRLLTACLVRLAPPDPEVPPAALRFRTPTEAFAWLDAALPELLLAVPQAEAAGGLDGLVTRLATALVRVLPVWGEATGRAVTTELYTLHNTVQQVARRSGQPRREAAALVNLGDLHAAAGEHTRAMERYRGALAPARAAEDHVAVGRILEATAGAYRASGDLVRAVDFYGRALTLRRNRGERVDEARLLARLAAVHSAQGRHADALREYRAAVALHRKLDDEAGAVGAILGAARVQELGGNTEAALRTQREALEAARRLGPRLESLVLLRLADTLERAGDPAGARVQREQAAALGMGERPGFE</sequence>